<evidence type="ECO:0000256" key="6">
    <source>
        <dbReference type="RuleBase" id="RU363041"/>
    </source>
</evidence>
<evidence type="ECO:0000256" key="2">
    <source>
        <dbReference type="ARBA" id="ARBA00009142"/>
    </source>
</evidence>
<dbReference type="PANTHER" id="PTHR43701:SF2">
    <property type="entry name" value="MEMBRANE TRANSPORTER PROTEIN YJNA-RELATED"/>
    <property type="match status" value="1"/>
</dbReference>
<evidence type="ECO:0000256" key="5">
    <source>
        <dbReference type="ARBA" id="ARBA00023136"/>
    </source>
</evidence>
<accession>A0A6J4RXZ3</accession>
<feature type="transmembrane region" description="Helical" evidence="6">
    <location>
        <begin position="84"/>
        <end position="106"/>
    </location>
</feature>
<gene>
    <name evidence="7" type="ORF">AVDCRST_MAG53-513</name>
</gene>
<keyword evidence="4 6" id="KW-1133">Transmembrane helix</keyword>
<dbReference type="PANTHER" id="PTHR43701">
    <property type="entry name" value="MEMBRANE TRANSPORTER PROTEIN MJ0441-RELATED"/>
    <property type="match status" value="1"/>
</dbReference>
<feature type="transmembrane region" description="Helical" evidence="6">
    <location>
        <begin position="113"/>
        <end position="130"/>
    </location>
</feature>
<evidence type="ECO:0000256" key="1">
    <source>
        <dbReference type="ARBA" id="ARBA00004141"/>
    </source>
</evidence>
<evidence type="ECO:0000313" key="7">
    <source>
        <dbReference type="EMBL" id="CAA9479804.1"/>
    </source>
</evidence>
<dbReference type="Pfam" id="PF01925">
    <property type="entry name" value="TauE"/>
    <property type="match status" value="1"/>
</dbReference>
<dbReference type="InterPro" id="IPR051598">
    <property type="entry name" value="TSUP/Inactive_protease-like"/>
</dbReference>
<feature type="transmembrane region" description="Helical" evidence="6">
    <location>
        <begin position="20"/>
        <end position="47"/>
    </location>
</feature>
<keyword evidence="6" id="KW-1003">Cell membrane</keyword>
<proteinExistence type="inferred from homology"/>
<organism evidence="7">
    <name type="scientific">uncultured Solirubrobacteraceae bacterium</name>
    <dbReference type="NCBI Taxonomy" id="1162706"/>
    <lineage>
        <taxon>Bacteria</taxon>
        <taxon>Bacillati</taxon>
        <taxon>Actinomycetota</taxon>
        <taxon>Thermoleophilia</taxon>
        <taxon>Solirubrobacterales</taxon>
        <taxon>Solirubrobacteraceae</taxon>
        <taxon>environmental samples</taxon>
    </lineage>
</organism>
<reference evidence="7" key="1">
    <citation type="submission" date="2020-02" db="EMBL/GenBank/DDBJ databases">
        <authorList>
            <person name="Meier V. D."/>
        </authorList>
    </citation>
    <scope>NUCLEOTIDE SEQUENCE</scope>
    <source>
        <strain evidence="7">AVDCRST_MAG53</strain>
    </source>
</reference>
<dbReference type="GO" id="GO:0005886">
    <property type="term" value="C:plasma membrane"/>
    <property type="evidence" value="ECO:0007669"/>
    <property type="project" value="UniProtKB-SubCell"/>
</dbReference>
<dbReference type="InterPro" id="IPR002781">
    <property type="entry name" value="TM_pro_TauE-like"/>
</dbReference>
<feature type="transmembrane region" description="Helical" evidence="6">
    <location>
        <begin position="59"/>
        <end position="78"/>
    </location>
</feature>
<dbReference type="EMBL" id="CADCVR010000021">
    <property type="protein sequence ID" value="CAA9479804.1"/>
    <property type="molecule type" value="Genomic_DNA"/>
</dbReference>
<keyword evidence="3 6" id="KW-0812">Transmembrane</keyword>
<dbReference type="AlphaFoldDB" id="A0A6J4RXZ3"/>
<comment type="subcellular location">
    <subcellularLocation>
        <location evidence="6">Cell membrane</location>
        <topology evidence="6">Multi-pass membrane protein</topology>
    </subcellularLocation>
    <subcellularLocation>
        <location evidence="1">Membrane</location>
        <topology evidence="1">Multi-pass membrane protein</topology>
    </subcellularLocation>
</comment>
<keyword evidence="5 6" id="KW-0472">Membrane</keyword>
<sequence length="132" mass="13016">MTDGAGRASGGAVRLSFPMVLIIGVVGGVLSGLLGVGGGVVMVPLLALWAGLGQREAHAISLAAIVPISLAGVAVYAWADEIAYAEAAALAVGAIAGSQIGARLLVRVDERSLKIGFGVFLLIVAASVALSP</sequence>
<protein>
    <recommendedName>
        <fullName evidence="6">Probable membrane transporter protein</fullName>
    </recommendedName>
</protein>
<evidence type="ECO:0000256" key="3">
    <source>
        <dbReference type="ARBA" id="ARBA00022692"/>
    </source>
</evidence>
<name>A0A6J4RXZ3_9ACTN</name>
<comment type="similarity">
    <text evidence="2 6">Belongs to the 4-toluene sulfonate uptake permease (TSUP) (TC 2.A.102) family.</text>
</comment>
<evidence type="ECO:0000256" key="4">
    <source>
        <dbReference type="ARBA" id="ARBA00022989"/>
    </source>
</evidence>